<keyword evidence="1" id="KW-0472">Membrane</keyword>
<geneLocation type="plasmid" evidence="2">
    <name>pHSAL1</name>
</geneLocation>
<feature type="transmembrane region" description="Helical" evidence="1">
    <location>
        <begin position="29"/>
        <end position="49"/>
    </location>
</feature>
<evidence type="ECO:0000313" key="5">
    <source>
        <dbReference type="Proteomes" id="UP000323075"/>
    </source>
</evidence>
<dbReference type="GeneID" id="68695221"/>
<dbReference type="Pfam" id="PF25949">
    <property type="entry name" value="DUF7987"/>
    <property type="match status" value="1"/>
</dbReference>
<reference evidence="2 4" key="1">
    <citation type="journal article" date="2019" name="Microbiol. Resour. Announc.">
        <title>The Genome Sequence of the Halobacterium salinarum Type Strain Is Closely Related to That of Laboratory Strains NRC-1 and R1.</title>
        <authorList>
            <person name="Pfeiffer F."/>
            <person name="Marchfelder A."/>
            <person name="Habermann B."/>
            <person name="Dyall-Smith M.L."/>
        </authorList>
    </citation>
    <scope>NUCLEOTIDE SEQUENCE [LARGE SCALE GENOMIC DNA]</scope>
    <source>
        <strain evidence="2">91-R6</strain>
        <strain evidence="4">ATCC 33171 / DSM 3754 / JCM 8978 / NBRC 102687 / NCIMB 764 / 91-R6</strain>
        <plasmid evidence="4">phsal1</plasmid>
    </source>
</reference>
<reference evidence="3 5" key="2">
    <citation type="submission" date="2019-07" db="EMBL/GenBank/DDBJ databases">
        <title>Genomic Encyclopedia of Archaeal and Bacterial Type Strains, Phase II (KMG-II): from individual species to whole genera.</title>
        <authorList>
            <person name="Goeker M."/>
        </authorList>
    </citation>
    <scope>NUCLEOTIDE SEQUENCE [LARGE SCALE GENOMIC DNA]</scope>
    <source>
        <strain evidence="3 5">DSM 3754</strain>
    </source>
</reference>
<evidence type="ECO:0000256" key="1">
    <source>
        <dbReference type="SAM" id="Phobius"/>
    </source>
</evidence>
<evidence type="ECO:0000313" key="4">
    <source>
        <dbReference type="Proteomes" id="UP000296216"/>
    </source>
</evidence>
<organism evidence="2 4">
    <name type="scientific">Halobacterium salinarum (strain ATCC 33171 / DSM 3754 / JCM 8978 / NBRC 102687 / NCIMB 764 / 91-R6)</name>
    <dbReference type="NCBI Taxonomy" id="2597657"/>
    <lineage>
        <taxon>Archaea</taxon>
        <taxon>Methanobacteriati</taxon>
        <taxon>Methanobacteriota</taxon>
        <taxon>Stenosarchaea group</taxon>
        <taxon>Halobacteria</taxon>
        <taxon>Halobacteriales</taxon>
        <taxon>Halobacteriaceae</taxon>
        <taxon>Halobacterium</taxon>
    </lineage>
</organism>
<dbReference type="EMBL" id="VRYN01000006">
    <property type="protein sequence ID" value="TYO75415.1"/>
    <property type="molecule type" value="Genomic_DNA"/>
</dbReference>
<accession>A0A4D6GWG8</accession>
<protein>
    <submittedName>
        <fullName evidence="2">Uncharacterized protein</fullName>
    </submittedName>
</protein>
<geneLocation type="plasmid" evidence="4">
    <name>phsal1</name>
</geneLocation>
<keyword evidence="1" id="KW-1133">Transmembrane helix</keyword>
<keyword evidence="1" id="KW-0812">Transmembrane</keyword>
<sequence>MLSNATRVTVVCIVSAVALWLVVRRITDAAWVQLVTLIGVGVWLPTVLAKRVGR</sequence>
<feature type="transmembrane region" description="Helical" evidence="1">
    <location>
        <begin position="7"/>
        <end position="23"/>
    </location>
</feature>
<name>A0A4D6GWG8_HALS9</name>
<keyword evidence="2" id="KW-0614">Plasmid</keyword>
<dbReference type="EMBL" id="CP038632">
    <property type="protein sequence ID" value="QCC46045.1"/>
    <property type="molecule type" value="Genomic_DNA"/>
</dbReference>
<dbReference type="RefSeq" id="WP_010904130.1">
    <property type="nucleotide sequence ID" value="NZ_VRYN01000006.1"/>
</dbReference>
<dbReference type="Proteomes" id="UP000296216">
    <property type="component" value="Plasmid pHSAL1"/>
</dbReference>
<reference evidence="2" key="3">
    <citation type="journal article" name="MicrobiologyOpen">
        <title>Whole-genome comparison between the type strain of Halobacterium salinarum (DSM 3754(T)) and the laboratory strains R1 and NRC-1.</title>
        <authorList>
            <person name="Pfeiffer F."/>
            <person name="Losensky G."/>
            <person name="Marchfelder A."/>
            <person name="Habermann B."/>
            <person name="Dyall-Smith M."/>
        </authorList>
    </citation>
    <scope>NUCLEOTIDE SEQUENCE</scope>
    <source>
        <strain evidence="2">91-R6</strain>
    </source>
</reference>
<dbReference type="AlphaFoldDB" id="A0A4D6GWG8"/>
<dbReference type="Proteomes" id="UP000323075">
    <property type="component" value="Unassembled WGS sequence"/>
</dbReference>
<dbReference type="InterPro" id="IPR058293">
    <property type="entry name" value="DUF7987"/>
</dbReference>
<proteinExistence type="predicted"/>
<gene>
    <name evidence="3" type="ORF">APQ99_02057</name>
    <name evidence="2" type="ORF">HBSAL_12335</name>
</gene>
<evidence type="ECO:0000313" key="3">
    <source>
        <dbReference type="EMBL" id="TYO75415.1"/>
    </source>
</evidence>
<evidence type="ECO:0000313" key="2">
    <source>
        <dbReference type="EMBL" id="QCC46045.1"/>
    </source>
</evidence>